<feature type="transmembrane region" description="Helical" evidence="1">
    <location>
        <begin position="55"/>
        <end position="72"/>
    </location>
</feature>
<organism evidence="2 3">
    <name type="scientific">Candidatus Liptonbacteria bacterium RIFCSPLOWO2_01_FULL_53_13</name>
    <dbReference type="NCBI Taxonomy" id="1798651"/>
    <lineage>
        <taxon>Bacteria</taxon>
        <taxon>Candidatus Liptoniibacteriota</taxon>
    </lineage>
</organism>
<evidence type="ECO:0000313" key="3">
    <source>
        <dbReference type="Proteomes" id="UP000178348"/>
    </source>
</evidence>
<feature type="transmembrane region" description="Helical" evidence="1">
    <location>
        <begin position="78"/>
        <end position="94"/>
    </location>
</feature>
<feature type="transmembrane region" description="Helical" evidence="1">
    <location>
        <begin position="20"/>
        <end position="43"/>
    </location>
</feature>
<dbReference type="AlphaFoldDB" id="A0A1G2CGL9"/>
<comment type="caution">
    <text evidence="2">The sequence shown here is derived from an EMBL/GenBank/DDBJ whole genome shotgun (WGS) entry which is preliminary data.</text>
</comment>
<name>A0A1G2CGL9_9BACT</name>
<evidence type="ECO:0000256" key="1">
    <source>
        <dbReference type="SAM" id="Phobius"/>
    </source>
</evidence>
<protein>
    <submittedName>
        <fullName evidence="2">Uncharacterized protein</fullName>
    </submittedName>
</protein>
<keyword evidence="1" id="KW-0472">Membrane</keyword>
<accession>A0A1G2CGL9</accession>
<evidence type="ECO:0000313" key="2">
    <source>
        <dbReference type="EMBL" id="OGZ00554.1"/>
    </source>
</evidence>
<feature type="transmembrane region" description="Helical" evidence="1">
    <location>
        <begin position="106"/>
        <end position="125"/>
    </location>
</feature>
<gene>
    <name evidence="2" type="ORF">A2946_02275</name>
</gene>
<reference evidence="2 3" key="1">
    <citation type="journal article" date="2016" name="Nat. Commun.">
        <title>Thousands of microbial genomes shed light on interconnected biogeochemical processes in an aquifer system.</title>
        <authorList>
            <person name="Anantharaman K."/>
            <person name="Brown C.T."/>
            <person name="Hug L.A."/>
            <person name="Sharon I."/>
            <person name="Castelle C.J."/>
            <person name="Probst A.J."/>
            <person name="Thomas B.C."/>
            <person name="Singh A."/>
            <person name="Wilkins M.J."/>
            <person name="Karaoz U."/>
            <person name="Brodie E.L."/>
            <person name="Williams K.H."/>
            <person name="Hubbard S.S."/>
            <person name="Banfield J.F."/>
        </authorList>
    </citation>
    <scope>NUCLEOTIDE SEQUENCE [LARGE SCALE GENOMIC DNA]</scope>
</reference>
<dbReference type="EMBL" id="MHLB01000061">
    <property type="protein sequence ID" value="OGZ00554.1"/>
    <property type="molecule type" value="Genomic_DNA"/>
</dbReference>
<keyword evidence="1" id="KW-0812">Transmembrane</keyword>
<keyword evidence="1" id="KW-1133">Transmembrane helix</keyword>
<proteinExistence type="predicted"/>
<sequence length="126" mass="14276">MKALPAWSNLLFLLPLGLAVYFHVWLSAIILCAVLISSFVYHLSRQKKLAHTDALLAKVLILSNVWICYLGRFSLPWFAATLILAGLALYFYFCEQNKNYILWHGLWHLSSALITVFSILTFLGGS</sequence>
<dbReference type="Proteomes" id="UP000178348">
    <property type="component" value="Unassembled WGS sequence"/>
</dbReference>